<proteinExistence type="predicted"/>
<keyword evidence="1" id="KW-1133">Transmembrane helix</keyword>
<dbReference type="RefSeq" id="WP_169660465.1">
    <property type="nucleotide sequence ID" value="NZ_JABANE010000147.1"/>
</dbReference>
<evidence type="ECO:0000313" key="2">
    <source>
        <dbReference type="EMBL" id="NME72272.1"/>
    </source>
</evidence>
<keyword evidence="1" id="KW-0812">Transmembrane</keyword>
<evidence type="ECO:0000256" key="1">
    <source>
        <dbReference type="SAM" id="Phobius"/>
    </source>
</evidence>
<name>A0A7X9S0M9_9BACT</name>
<gene>
    <name evidence="2" type="ORF">HHU12_30205</name>
</gene>
<protein>
    <submittedName>
        <fullName evidence="2">Uncharacterized protein</fullName>
    </submittedName>
</protein>
<dbReference type="AlphaFoldDB" id="A0A7X9S0M9"/>
<keyword evidence="1" id="KW-0472">Membrane</keyword>
<feature type="transmembrane region" description="Helical" evidence="1">
    <location>
        <begin position="115"/>
        <end position="137"/>
    </location>
</feature>
<organism evidence="2 3">
    <name type="scientific">Flammeovirga aprica JL-4</name>
    <dbReference type="NCBI Taxonomy" id="694437"/>
    <lineage>
        <taxon>Bacteria</taxon>
        <taxon>Pseudomonadati</taxon>
        <taxon>Bacteroidota</taxon>
        <taxon>Cytophagia</taxon>
        <taxon>Cytophagales</taxon>
        <taxon>Flammeovirgaceae</taxon>
        <taxon>Flammeovirga</taxon>
    </lineage>
</organism>
<sequence length="180" mass="20858">MSIIVIQAIASAISIPTEMDNINIHLHDGEVVSITKKEWKRGKRFSDESTLVYMRDKKLYVIEKENIESIRYESVKTHNKTVDFMEEYAKIQPLKEEAKQYYHTKKHKQGRFSQVLGVGAVCVGATVAPLILVVSPIPLVQAVSRLKKVDFQYCLKGNEWKELKQYHKEQIKYFKEKATI</sequence>
<accession>A0A7X9S0M9</accession>
<reference evidence="2 3" key="1">
    <citation type="submission" date="2020-04" db="EMBL/GenBank/DDBJ databases">
        <title>Flammeovirga sp. SR4, a novel species isolated from seawater.</title>
        <authorList>
            <person name="Wang X."/>
        </authorList>
    </citation>
    <scope>NUCLEOTIDE SEQUENCE [LARGE SCALE GENOMIC DNA]</scope>
    <source>
        <strain evidence="2 3">ATCC 23126</strain>
    </source>
</reference>
<comment type="caution">
    <text evidence="2">The sequence shown here is derived from an EMBL/GenBank/DDBJ whole genome shotgun (WGS) entry which is preliminary data.</text>
</comment>
<keyword evidence="3" id="KW-1185">Reference proteome</keyword>
<evidence type="ECO:0000313" key="3">
    <source>
        <dbReference type="Proteomes" id="UP000576082"/>
    </source>
</evidence>
<dbReference type="Proteomes" id="UP000576082">
    <property type="component" value="Unassembled WGS sequence"/>
</dbReference>
<dbReference type="EMBL" id="JABANE010000147">
    <property type="protein sequence ID" value="NME72272.1"/>
    <property type="molecule type" value="Genomic_DNA"/>
</dbReference>